<dbReference type="Proteomes" id="UP000706124">
    <property type="component" value="Unassembled WGS sequence"/>
</dbReference>
<dbReference type="PANTHER" id="PTHR42089">
    <property type="entry name" value="YALI0F09427P"/>
    <property type="match status" value="1"/>
</dbReference>
<organism evidence="2 3">
    <name type="scientific">Claviceps pazoutovae</name>
    <dbReference type="NCBI Taxonomy" id="1649127"/>
    <lineage>
        <taxon>Eukaryota</taxon>
        <taxon>Fungi</taxon>
        <taxon>Dikarya</taxon>
        <taxon>Ascomycota</taxon>
        <taxon>Pezizomycotina</taxon>
        <taxon>Sordariomycetes</taxon>
        <taxon>Hypocreomycetidae</taxon>
        <taxon>Hypocreales</taxon>
        <taxon>Clavicipitaceae</taxon>
        <taxon>Claviceps</taxon>
    </lineage>
</organism>
<proteinExistence type="predicted"/>
<dbReference type="EMBL" id="SRPO01000366">
    <property type="protein sequence ID" value="KAG5933486.1"/>
    <property type="molecule type" value="Genomic_DNA"/>
</dbReference>
<evidence type="ECO:0000313" key="3">
    <source>
        <dbReference type="Proteomes" id="UP000706124"/>
    </source>
</evidence>
<dbReference type="AlphaFoldDB" id="A0A9P7M8U8"/>
<dbReference type="OrthoDB" id="5344687at2759"/>
<sequence length="139" mass="15514">MPSYIPASGLGIPTYSDATSLQPKTRFIVSSSGHAAHPDDIRESCHALLEHVTQLGQKAERELQEFEASIRERELMENRRRAPGWLDSNARLLEPQRISEQREPVQGREGQGMVEDRNEAAEYDEGAQLDKAFGGLGIK</sequence>
<feature type="region of interest" description="Disordered" evidence="1">
    <location>
        <begin position="92"/>
        <end position="126"/>
    </location>
</feature>
<name>A0A9P7M8U8_9HYPO</name>
<dbReference type="PANTHER" id="PTHR42089:SF1">
    <property type="entry name" value="YALI0F09427P"/>
    <property type="match status" value="1"/>
</dbReference>
<comment type="caution">
    <text evidence="2">The sequence shown here is derived from an EMBL/GenBank/DDBJ whole genome shotgun (WGS) entry which is preliminary data.</text>
</comment>
<keyword evidence="3" id="KW-1185">Reference proteome</keyword>
<evidence type="ECO:0000256" key="1">
    <source>
        <dbReference type="SAM" id="MobiDB-lite"/>
    </source>
</evidence>
<reference evidence="2 3" key="1">
    <citation type="journal article" date="2020" name="bioRxiv">
        <title>Whole genome comparisons of ergot fungi reveals the divergence and evolution of species within the genus Claviceps are the result of varying mechanisms driving genome evolution and host range expansion.</title>
        <authorList>
            <person name="Wyka S.A."/>
            <person name="Mondo S.J."/>
            <person name="Liu M."/>
            <person name="Dettman J."/>
            <person name="Nalam V."/>
            <person name="Broders K.D."/>
        </authorList>
    </citation>
    <scope>NUCLEOTIDE SEQUENCE [LARGE SCALE GENOMIC DNA]</scope>
    <source>
        <strain evidence="2 3">CCC 1485</strain>
    </source>
</reference>
<protein>
    <submittedName>
        <fullName evidence="2">Uncharacterized protein</fullName>
    </submittedName>
</protein>
<accession>A0A9P7M8U8</accession>
<evidence type="ECO:0000313" key="2">
    <source>
        <dbReference type="EMBL" id="KAG5933486.1"/>
    </source>
</evidence>
<feature type="compositionally biased region" description="Basic and acidic residues" evidence="1">
    <location>
        <begin position="97"/>
        <end position="106"/>
    </location>
</feature>
<gene>
    <name evidence="2" type="ORF">E4U60_004435</name>
</gene>